<dbReference type="EMBL" id="FMSH01000154">
    <property type="protein sequence ID" value="SCU75565.1"/>
    <property type="molecule type" value="Genomic_DNA"/>
</dbReference>
<protein>
    <submittedName>
        <fullName evidence="1">Uncharacterized protein</fullName>
    </submittedName>
</protein>
<organism evidence="1">
    <name type="scientific">Cupriavidus necator</name>
    <name type="common">Alcaligenes eutrophus</name>
    <name type="synonym">Ralstonia eutropha</name>
    <dbReference type="NCBI Taxonomy" id="106590"/>
    <lineage>
        <taxon>Bacteria</taxon>
        <taxon>Pseudomonadati</taxon>
        <taxon>Pseudomonadota</taxon>
        <taxon>Betaproteobacteria</taxon>
        <taxon>Burkholderiales</taxon>
        <taxon>Burkholderiaceae</taxon>
        <taxon>Cupriavidus</taxon>
    </lineage>
</organism>
<dbReference type="RefSeq" id="WP_340524148.1">
    <property type="nucleotide sequence ID" value="NZ_FMSH01000154.1"/>
</dbReference>
<evidence type="ECO:0000313" key="1">
    <source>
        <dbReference type="EMBL" id="SCU75565.1"/>
    </source>
</evidence>
<dbReference type="AlphaFoldDB" id="A0A1K0IEF4"/>
<reference evidence="1" key="1">
    <citation type="submission" date="2016-09" db="EMBL/GenBank/DDBJ databases">
        <authorList>
            <person name="Capua I."/>
            <person name="De Benedictis P."/>
            <person name="Joannis T."/>
            <person name="Lombin L.H."/>
            <person name="Cattoli G."/>
        </authorList>
    </citation>
    <scope>NUCLEOTIDE SEQUENCE</scope>
    <source>
        <strain evidence="1">B9</strain>
    </source>
</reference>
<accession>A0A1K0IEF4</accession>
<name>A0A1K0IEF4_CUPNE</name>
<proteinExistence type="predicted"/>
<gene>
    <name evidence="1" type="ORF">CNECB9_2370139</name>
</gene>
<sequence length="99" mass="11008">MKLFTVEISVTAVVMAESEMEAYSVAISELSDIMRDSEPDIDVHGEIKALDRLPADWDPMCLPYGGDGETRLKDLLQETEPVRDARTIDMFEQTTGEAA</sequence>